<feature type="transmembrane region" description="Helical" evidence="1">
    <location>
        <begin position="176"/>
        <end position="198"/>
    </location>
</feature>
<proteinExistence type="predicted"/>
<protein>
    <submittedName>
        <fullName evidence="2">Uncharacterized protein</fullName>
    </submittedName>
</protein>
<reference evidence="2" key="1">
    <citation type="journal article" date="2015" name="Nature">
        <title>Complex archaea that bridge the gap between prokaryotes and eukaryotes.</title>
        <authorList>
            <person name="Spang A."/>
            <person name="Saw J.H."/>
            <person name="Jorgensen S.L."/>
            <person name="Zaremba-Niedzwiedzka K."/>
            <person name="Martijn J."/>
            <person name="Lind A.E."/>
            <person name="van Eijk R."/>
            <person name="Schleper C."/>
            <person name="Guy L."/>
            <person name="Ettema T.J."/>
        </authorList>
    </citation>
    <scope>NUCLEOTIDE SEQUENCE</scope>
</reference>
<feature type="transmembrane region" description="Helical" evidence="1">
    <location>
        <begin position="30"/>
        <end position="52"/>
    </location>
</feature>
<organism evidence="2">
    <name type="scientific">marine sediment metagenome</name>
    <dbReference type="NCBI Taxonomy" id="412755"/>
    <lineage>
        <taxon>unclassified sequences</taxon>
        <taxon>metagenomes</taxon>
        <taxon>ecological metagenomes</taxon>
    </lineage>
</organism>
<sequence length="268" mass="29697">MADVWSAWQRFCLDAAPCEDAVKRAARVRLFCHGFYALLCVTNFTVLMQHLWWDEGDFRPSKIPALFERNPVVRIDVTRTAKTVLLVVGALASGLAALGVGRRVFGAVVAVTFAVVYFSTAIIMYQHYYMVSVISFVVPFLDCRWHRERVWPLRAIAIQMTVVYAFTAFNKYDERLIFLSGAHGSTMSSILWVHQVVAWCSGALGVSEQMLYAASGVAILCCEATLAALLPAASLAPGLARTTVFVLGTLLHVSFEVVGKLRIKTFSY</sequence>
<gene>
    <name evidence="2" type="ORF">LCGC14_2459680</name>
</gene>
<feature type="transmembrane region" description="Helical" evidence="1">
    <location>
        <begin position="150"/>
        <end position="169"/>
    </location>
</feature>
<keyword evidence="1" id="KW-0812">Transmembrane</keyword>
<feature type="transmembrane region" description="Helical" evidence="1">
    <location>
        <begin position="83"/>
        <end position="100"/>
    </location>
</feature>
<name>A0A0F9BE57_9ZZZZ</name>
<evidence type="ECO:0000313" key="2">
    <source>
        <dbReference type="EMBL" id="KKL20015.1"/>
    </source>
</evidence>
<feature type="non-terminal residue" evidence="2">
    <location>
        <position position="268"/>
    </location>
</feature>
<feature type="transmembrane region" description="Helical" evidence="1">
    <location>
        <begin position="210"/>
        <end position="232"/>
    </location>
</feature>
<comment type="caution">
    <text evidence="2">The sequence shown here is derived from an EMBL/GenBank/DDBJ whole genome shotgun (WGS) entry which is preliminary data.</text>
</comment>
<dbReference type="EMBL" id="LAZR01038265">
    <property type="protein sequence ID" value="KKL20015.1"/>
    <property type="molecule type" value="Genomic_DNA"/>
</dbReference>
<keyword evidence="1" id="KW-1133">Transmembrane helix</keyword>
<evidence type="ECO:0000256" key="1">
    <source>
        <dbReference type="SAM" id="Phobius"/>
    </source>
</evidence>
<feature type="transmembrane region" description="Helical" evidence="1">
    <location>
        <begin position="107"/>
        <end position="130"/>
    </location>
</feature>
<accession>A0A0F9BE57</accession>
<keyword evidence="1" id="KW-0472">Membrane</keyword>
<dbReference type="AlphaFoldDB" id="A0A0F9BE57"/>